<keyword evidence="3" id="KW-1185">Reference proteome</keyword>
<sequence>MDPFRLFGNRQVMSPRRKQPFFRQSNQVTGVMNIGDFIPTGYPSLPGSRVRFQRYPNRNPNSQDRSEARSGDQKDKSNALGLEYGLVRYVGVPIVQDEHQLFNMKIKFIHYVNKSPARGIDATTTPKRMMTVEVTKHNIRIENRFFSHRNLDTLVSIKLWAVFASSGMSAQTMKIGHFVLPFERDTLVQDSPICALPLLKHLG</sequence>
<dbReference type="AlphaFoldDB" id="A0A4C1TS52"/>
<name>A0A4C1TS52_EUMVA</name>
<feature type="region of interest" description="Disordered" evidence="1">
    <location>
        <begin position="54"/>
        <end position="76"/>
    </location>
</feature>
<dbReference type="EMBL" id="BGZK01000082">
    <property type="protein sequence ID" value="GBP16830.1"/>
    <property type="molecule type" value="Genomic_DNA"/>
</dbReference>
<gene>
    <name evidence="2" type="ORF">EVAR_13214_1</name>
</gene>
<reference evidence="2 3" key="1">
    <citation type="journal article" date="2019" name="Commun. Biol.">
        <title>The bagworm genome reveals a unique fibroin gene that provides high tensile strength.</title>
        <authorList>
            <person name="Kono N."/>
            <person name="Nakamura H."/>
            <person name="Ohtoshi R."/>
            <person name="Tomita M."/>
            <person name="Numata K."/>
            <person name="Arakawa K."/>
        </authorList>
    </citation>
    <scope>NUCLEOTIDE SEQUENCE [LARGE SCALE GENOMIC DNA]</scope>
</reference>
<organism evidence="2 3">
    <name type="scientific">Eumeta variegata</name>
    <name type="common">Bagworm moth</name>
    <name type="synonym">Eumeta japonica</name>
    <dbReference type="NCBI Taxonomy" id="151549"/>
    <lineage>
        <taxon>Eukaryota</taxon>
        <taxon>Metazoa</taxon>
        <taxon>Ecdysozoa</taxon>
        <taxon>Arthropoda</taxon>
        <taxon>Hexapoda</taxon>
        <taxon>Insecta</taxon>
        <taxon>Pterygota</taxon>
        <taxon>Neoptera</taxon>
        <taxon>Endopterygota</taxon>
        <taxon>Lepidoptera</taxon>
        <taxon>Glossata</taxon>
        <taxon>Ditrysia</taxon>
        <taxon>Tineoidea</taxon>
        <taxon>Psychidae</taxon>
        <taxon>Oiketicinae</taxon>
        <taxon>Eumeta</taxon>
    </lineage>
</organism>
<protein>
    <submittedName>
        <fullName evidence="2">Uncharacterized protein</fullName>
    </submittedName>
</protein>
<evidence type="ECO:0000313" key="2">
    <source>
        <dbReference type="EMBL" id="GBP16830.1"/>
    </source>
</evidence>
<accession>A0A4C1TS52</accession>
<proteinExistence type="predicted"/>
<feature type="compositionally biased region" description="Basic and acidic residues" evidence="1">
    <location>
        <begin position="64"/>
        <end position="76"/>
    </location>
</feature>
<comment type="caution">
    <text evidence="2">The sequence shown here is derived from an EMBL/GenBank/DDBJ whole genome shotgun (WGS) entry which is preliminary data.</text>
</comment>
<evidence type="ECO:0000313" key="3">
    <source>
        <dbReference type="Proteomes" id="UP000299102"/>
    </source>
</evidence>
<evidence type="ECO:0000256" key="1">
    <source>
        <dbReference type="SAM" id="MobiDB-lite"/>
    </source>
</evidence>
<dbReference type="Proteomes" id="UP000299102">
    <property type="component" value="Unassembled WGS sequence"/>
</dbReference>